<dbReference type="AlphaFoldDB" id="A0A397SQT0"/>
<reference evidence="1 2" key="1">
    <citation type="submission" date="2018-06" db="EMBL/GenBank/DDBJ databases">
        <title>Comparative genomics reveals the genomic features of Rhizophagus irregularis, R. cerebriforme, R. diaphanum and Gigaspora rosea, and their symbiotic lifestyle signature.</title>
        <authorList>
            <person name="Morin E."/>
            <person name="San Clemente H."/>
            <person name="Chen E.C.H."/>
            <person name="De La Providencia I."/>
            <person name="Hainaut M."/>
            <person name="Kuo A."/>
            <person name="Kohler A."/>
            <person name="Murat C."/>
            <person name="Tang N."/>
            <person name="Roy S."/>
            <person name="Loubradou J."/>
            <person name="Henrissat B."/>
            <person name="Grigoriev I.V."/>
            <person name="Corradi N."/>
            <person name="Roux C."/>
            <person name="Martin F.M."/>
        </authorList>
    </citation>
    <scope>NUCLEOTIDE SEQUENCE [LARGE SCALE GENOMIC DNA]</scope>
    <source>
        <strain evidence="1 2">DAOM 227022</strain>
    </source>
</reference>
<name>A0A397SQT0_9GLOM</name>
<proteinExistence type="predicted"/>
<dbReference type="STRING" id="658196.A0A397SQT0"/>
<accession>A0A397SQT0</accession>
<keyword evidence="2" id="KW-1185">Reference proteome</keyword>
<dbReference type="EMBL" id="QKYT01000440">
    <property type="protein sequence ID" value="RIA85201.1"/>
    <property type="molecule type" value="Genomic_DNA"/>
</dbReference>
<dbReference type="PANTHER" id="PTHR33129">
    <property type="entry name" value="PROTEIN KINASE DOMAIN-CONTAINING PROTEIN-RELATED"/>
    <property type="match status" value="1"/>
</dbReference>
<gene>
    <name evidence="1" type="ORF">C1645_831124</name>
</gene>
<protein>
    <submittedName>
        <fullName evidence="1">Uncharacterized protein</fullName>
    </submittedName>
</protein>
<organism evidence="1 2">
    <name type="scientific">Glomus cerebriforme</name>
    <dbReference type="NCBI Taxonomy" id="658196"/>
    <lineage>
        <taxon>Eukaryota</taxon>
        <taxon>Fungi</taxon>
        <taxon>Fungi incertae sedis</taxon>
        <taxon>Mucoromycota</taxon>
        <taxon>Glomeromycotina</taxon>
        <taxon>Glomeromycetes</taxon>
        <taxon>Glomerales</taxon>
        <taxon>Glomeraceae</taxon>
        <taxon>Glomus</taxon>
    </lineage>
</organism>
<dbReference type="Proteomes" id="UP000265703">
    <property type="component" value="Unassembled WGS sequence"/>
</dbReference>
<comment type="caution">
    <text evidence="1">The sequence shown here is derived from an EMBL/GenBank/DDBJ whole genome shotgun (WGS) entry which is preliminary data.</text>
</comment>
<dbReference type="OrthoDB" id="2340858at2759"/>
<evidence type="ECO:0000313" key="1">
    <source>
        <dbReference type="EMBL" id="RIA85201.1"/>
    </source>
</evidence>
<evidence type="ECO:0000313" key="2">
    <source>
        <dbReference type="Proteomes" id="UP000265703"/>
    </source>
</evidence>
<sequence length="198" mass="22784">MNVSRTPSSKTRNISVFAYWEPKTLFGLYMMSLNAFNVEWVQNEDYGGVQKETMYGIWSKAELDECQLLIYPKFSKDNLHESYQLCGSIPRLYIDTLSEGDDYSHNLVYIYTNEEPMNIIINGHTFVRSSYTSCELKFASSIVGDKVFARLKEFYKEETYKFVFASASVSSLGSIRGYMFEIIAHNELSAGKTFLHAH</sequence>
<dbReference type="InterPro" id="IPR052980">
    <property type="entry name" value="Crinkler_effector"/>
</dbReference>
<dbReference type="PANTHER" id="PTHR33129:SF1">
    <property type="entry name" value="ATP-BINDING PROTEIN"/>
    <property type="match status" value="1"/>
</dbReference>